<gene>
    <name evidence="2" type="ORF">RN96_04835</name>
</gene>
<name>A0A2B7YPT7_FUSNP</name>
<evidence type="ECO:0000313" key="3">
    <source>
        <dbReference type="Proteomes" id="UP000222862"/>
    </source>
</evidence>
<evidence type="ECO:0000313" key="2">
    <source>
        <dbReference type="EMBL" id="PGH22878.1"/>
    </source>
</evidence>
<dbReference type="EMBL" id="NJGI01000001">
    <property type="protein sequence ID" value="PGH22878.1"/>
    <property type="molecule type" value="Genomic_DNA"/>
</dbReference>
<sequence length="159" mass="18836">MENEIKVIEQKIENLVSLKREKEIENSKQVKKKWIFFKKSNNLEKEILEIEENIKKLQYEIISLKSKDPKFSADLRANIKNELKAYIIQKILNRPESTVIFNGVNTIINEIMKEISSDRKITNSSEIKDTIKNEMIDKLKENFEFSQEKNINTLEAFKK</sequence>
<proteinExistence type="predicted"/>
<dbReference type="AlphaFoldDB" id="A0A2B7YPT7"/>
<comment type="caution">
    <text evidence="2">The sequence shown here is derived from an EMBL/GenBank/DDBJ whole genome shotgun (WGS) entry which is preliminary data.</text>
</comment>
<organism evidence="2 3">
    <name type="scientific">Fusobacterium nucleatum subsp. polymorphum</name>
    <name type="common">Fusobacterium polymorphum</name>
    <dbReference type="NCBI Taxonomy" id="76857"/>
    <lineage>
        <taxon>Bacteria</taxon>
        <taxon>Fusobacteriati</taxon>
        <taxon>Fusobacteriota</taxon>
        <taxon>Fusobacteriia</taxon>
        <taxon>Fusobacteriales</taxon>
        <taxon>Fusobacteriaceae</taxon>
        <taxon>Fusobacterium</taxon>
    </lineage>
</organism>
<keyword evidence="1" id="KW-0175">Coiled coil</keyword>
<protein>
    <submittedName>
        <fullName evidence="2">Uncharacterized protein</fullName>
    </submittedName>
</protein>
<evidence type="ECO:0000256" key="1">
    <source>
        <dbReference type="SAM" id="Coils"/>
    </source>
</evidence>
<accession>A0A2B7YPT7</accession>
<reference evidence="2 3" key="1">
    <citation type="submission" date="2017-06" db="EMBL/GenBank/DDBJ databases">
        <title>Genome sequencing of Fusobacterium nucleatum subsp. polymorphum KCOM 1232 (=ChDC F37).</title>
        <authorList>
            <person name="Kook J.-K."/>
            <person name="Park S.-N."/>
            <person name="Lim Y.K."/>
            <person name="Roh H."/>
        </authorList>
    </citation>
    <scope>NUCLEOTIDE SEQUENCE [LARGE SCALE GENOMIC DNA]</scope>
    <source>
        <strain evidence="3">KCOM 1232 ( ChDC F37)</strain>
    </source>
</reference>
<feature type="coiled-coil region" evidence="1">
    <location>
        <begin position="1"/>
        <end position="67"/>
    </location>
</feature>
<dbReference type="Proteomes" id="UP000222862">
    <property type="component" value="Unassembled WGS sequence"/>
</dbReference>